<dbReference type="GO" id="GO:0003700">
    <property type="term" value="F:DNA-binding transcription factor activity"/>
    <property type="evidence" value="ECO:0007669"/>
    <property type="project" value="InterPro"/>
</dbReference>
<dbReference type="AlphaFoldDB" id="A0A5B8U8Q2"/>
<organism evidence="10 11">
    <name type="scientific">Baekduia soli</name>
    <dbReference type="NCBI Taxonomy" id="496014"/>
    <lineage>
        <taxon>Bacteria</taxon>
        <taxon>Bacillati</taxon>
        <taxon>Actinomycetota</taxon>
        <taxon>Thermoleophilia</taxon>
        <taxon>Solirubrobacterales</taxon>
        <taxon>Baekduiaceae</taxon>
        <taxon>Baekduia</taxon>
    </lineage>
</organism>
<dbReference type="GO" id="GO:1900376">
    <property type="term" value="P:regulation of secondary metabolite biosynthetic process"/>
    <property type="evidence" value="ECO:0007669"/>
    <property type="project" value="TreeGrafter"/>
</dbReference>
<keyword evidence="5" id="KW-0238">DNA-binding</keyword>
<proteinExistence type="inferred from homology"/>
<keyword evidence="4" id="KW-0805">Transcription regulation</keyword>
<sequence>MGLTEHEHADWGARATEALAGAGYRRGGARAALIALLDEQRCALSATELEQALRTRGGRGVARASIYRILDELEALRMVTRVEVGQGLARFEAAREEGHHHHMVCDACGQVIPFEDPELERAIRRLAQRVTFAVAEHDVVLHGACADCRQAEAARDEPRRPRTAPAPTAAT</sequence>
<feature type="binding site" evidence="7">
    <location>
        <position position="148"/>
    </location>
    <ligand>
        <name>Zn(2+)</name>
        <dbReference type="ChEBI" id="CHEBI:29105"/>
    </ligand>
</feature>
<evidence type="ECO:0000256" key="7">
    <source>
        <dbReference type="PIRSR" id="PIRSR602481-1"/>
    </source>
</evidence>
<dbReference type="Proteomes" id="UP000321805">
    <property type="component" value="Chromosome"/>
</dbReference>
<feature type="binding site" evidence="8">
    <location>
        <position position="99"/>
    </location>
    <ligand>
        <name>Fe cation</name>
        <dbReference type="ChEBI" id="CHEBI:24875"/>
    </ligand>
</feature>
<feature type="binding site" evidence="7">
    <location>
        <position position="108"/>
    </location>
    <ligand>
        <name>Zn(2+)</name>
        <dbReference type="ChEBI" id="CHEBI:29105"/>
    </ligand>
</feature>
<dbReference type="Pfam" id="PF01475">
    <property type="entry name" value="FUR"/>
    <property type="match status" value="1"/>
</dbReference>
<evidence type="ECO:0000256" key="8">
    <source>
        <dbReference type="PIRSR" id="PIRSR602481-2"/>
    </source>
</evidence>
<evidence type="ECO:0000256" key="2">
    <source>
        <dbReference type="ARBA" id="ARBA00022491"/>
    </source>
</evidence>
<comment type="cofactor">
    <cofactor evidence="8">
        <name>Mn(2+)</name>
        <dbReference type="ChEBI" id="CHEBI:29035"/>
    </cofactor>
    <cofactor evidence="8">
        <name>Fe(2+)</name>
        <dbReference type="ChEBI" id="CHEBI:29033"/>
    </cofactor>
    <text evidence="8">Binds 1 Mn(2+) or Fe(2+) ion per subunit.</text>
</comment>
<evidence type="ECO:0000313" key="11">
    <source>
        <dbReference type="Proteomes" id="UP000321805"/>
    </source>
</evidence>
<dbReference type="PANTHER" id="PTHR33202">
    <property type="entry name" value="ZINC UPTAKE REGULATION PROTEIN"/>
    <property type="match status" value="1"/>
</dbReference>
<evidence type="ECO:0000256" key="6">
    <source>
        <dbReference type="ARBA" id="ARBA00023163"/>
    </source>
</evidence>
<feature type="binding site" evidence="8">
    <location>
        <position position="137"/>
    </location>
    <ligand>
        <name>Fe cation</name>
        <dbReference type="ChEBI" id="CHEBI:24875"/>
    </ligand>
</feature>
<protein>
    <submittedName>
        <fullName evidence="10">Transcriptional repressor</fullName>
    </submittedName>
</protein>
<dbReference type="GO" id="GO:0008270">
    <property type="term" value="F:zinc ion binding"/>
    <property type="evidence" value="ECO:0007669"/>
    <property type="project" value="TreeGrafter"/>
</dbReference>
<dbReference type="InterPro" id="IPR036388">
    <property type="entry name" value="WH-like_DNA-bd_sf"/>
</dbReference>
<keyword evidence="11" id="KW-1185">Reference proteome</keyword>
<keyword evidence="2" id="KW-0678">Repressor</keyword>
<gene>
    <name evidence="10" type="ORF">FSW04_18510</name>
</gene>
<reference evidence="10 11" key="1">
    <citation type="journal article" date="2018" name="J. Microbiol.">
        <title>Baekduia soli gen. nov., sp. nov., a novel bacterium isolated from the soil of Baekdu Mountain and proposal of a novel family name, Baekduiaceae fam. nov.</title>
        <authorList>
            <person name="An D.S."/>
            <person name="Siddiqi M.Z."/>
            <person name="Kim K.H."/>
            <person name="Yu H.S."/>
            <person name="Im W.T."/>
        </authorList>
    </citation>
    <scope>NUCLEOTIDE SEQUENCE [LARGE SCALE GENOMIC DNA]</scope>
    <source>
        <strain evidence="10 11">BR7-21</strain>
    </source>
</reference>
<evidence type="ECO:0000256" key="5">
    <source>
        <dbReference type="ARBA" id="ARBA00023125"/>
    </source>
</evidence>
<dbReference type="RefSeq" id="WP_146921727.1">
    <property type="nucleotide sequence ID" value="NZ_CP042430.1"/>
</dbReference>
<feature type="binding site" evidence="7">
    <location>
        <position position="145"/>
    </location>
    <ligand>
        <name>Zn(2+)</name>
        <dbReference type="ChEBI" id="CHEBI:29105"/>
    </ligand>
</feature>
<dbReference type="CDD" id="cd07153">
    <property type="entry name" value="Fur_like"/>
    <property type="match status" value="1"/>
</dbReference>
<keyword evidence="6" id="KW-0804">Transcription</keyword>
<dbReference type="Gene3D" id="1.10.10.10">
    <property type="entry name" value="Winged helix-like DNA-binding domain superfamily/Winged helix DNA-binding domain"/>
    <property type="match status" value="1"/>
</dbReference>
<evidence type="ECO:0000313" key="10">
    <source>
        <dbReference type="EMBL" id="QEC49365.1"/>
    </source>
</evidence>
<evidence type="ECO:0000256" key="9">
    <source>
        <dbReference type="SAM" id="MobiDB-lite"/>
    </source>
</evidence>
<accession>A0A5B8U8Q2</accession>
<dbReference type="InterPro" id="IPR002481">
    <property type="entry name" value="FUR"/>
</dbReference>
<dbReference type="EMBL" id="CP042430">
    <property type="protein sequence ID" value="QEC49365.1"/>
    <property type="molecule type" value="Genomic_DNA"/>
</dbReference>
<feature type="region of interest" description="Disordered" evidence="9">
    <location>
        <begin position="151"/>
        <end position="171"/>
    </location>
</feature>
<dbReference type="Gene3D" id="3.30.1490.190">
    <property type="match status" value="1"/>
</dbReference>
<evidence type="ECO:0000256" key="3">
    <source>
        <dbReference type="ARBA" id="ARBA00022833"/>
    </source>
</evidence>
<keyword evidence="3 7" id="KW-0862">Zinc</keyword>
<dbReference type="KEGG" id="bsol:FSW04_18510"/>
<dbReference type="GO" id="GO:0000976">
    <property type="term" value="F:transcription cis-regulatory region binding"/>
    <property type="evidence" value="ECO:0007669"/>
    <property type="project" value="TreeGrafter"/>
</dbReference>
<feature type="binding site" evidence="7">
    <location>
        <position position="105"/>
    </location>
    <ligand>
        <name>Zn(2+)</name>
        <dbReference type="ChEBI" id="CHEBI:29105"/>
    </ligand>
</feature>
<dbReference type="PANTHER" id="PTHR33202:SF7">
    <property type="entry name" value="FERRIC UPTAKE REGULATION PROTEIN"/>
    <property type="match status" value="1"/>
</dbReference>
<dbReference type="InterPro" id="IPR043135">
    <property type="entry name" value="Fur_C"/>
</dbReference>
<comment type="similarity">
    <text evidence="1">Belongs to the Fur family.</text>
</comment>
<dbReference type="OrthoDB" id="8659436at2"/>
<keyword evidence="7" id="KW-0479">Metal-binding</keyword>
<comment type="cofactor">
    <cofactor evidence="7">
        <name>Zn(2+)</name>
        <dbReference type="ChEBI" id="CHEBI:29105"/>
    </cofactor>
    <text evidence="7">Binds 1 zinc ion per subunit.</text>
</comment>
<name>A0A5B8U8Q2_9ACTN</name>
<feature type="binding site" evidence="8">
    <location>
        <position position="120"/>
    </location>
    <ligand>
        <name>Fe cation</name>
        <dbReference type="ChEBI" id="CHEBI:24875"/>
    </ligand>
</feature>
<feature type="compositionally biased region" description="Basic and acidic residues" evidence="9">
    <location>
        <begin position="151"/>
        <end position="160"/>
    </location>
</feature>
<evidence type="ECO:0000256" key="4">
    <source>
        <dbReference type="ARBA" id="ARBA00023015"/>
    </source>
</evidence>
<dbReference type="SUPFAM" id="SSF46785">
    <property type="entry name" value="Winged helix' DNA-binding domain"/>
    <property type="match status" value="1"/>
</dbReference>
<dbReference type="InterPro" id="IPR036390">
    <property type="entry name" value="WH_DNA-bd_sf"/>
</dbReference>
<evidence type="ECO:0000256" key="1">
    <source>
        <dbReference type="ARBA" id="ARBA00007957"/>
    </source>
</evidence>
<dbReference type="GO" id="GO:0045892">
    <property type="term" value="P:negative regulation of DNA-templated transcription"/>
    <property type="evidence" value="ECO:0007669"/>
    <property type="project" value="TreeGrafter"/>
</dbReference>
<keyword evidence="8" id="KW-0408">Iron</keyword>